<organism evidence="1 2">
    <name type="scientific">Methylopila musalis</name>
    <dbReference type="NCBI Taxonomy" id="1134781"/>
    <lineage>
        <taxon>Bacteria</taxon>
        <taxon>Pseudomonadati</taxon>
        <taxon>Pseudomonadota</taxon>
        <taxon>Alphaproteobacteria</taxon>
        <taxon>Hyphomicrobiales</taxon>
        <taxon>Methylopilaceae</taxon>
        <taxon>Methylopila</taxon>
    </lineage>
</organism>
<protein>
    <submittedName>
        <fullName evidence="1">Helix-turn-helix transcriptional regulator</fullName>
    </submittedName>
</protein>
<name>A0ABW3Z4E7_9HYPH</name>
<evidence type="ECO:0000313" key="2">
    <source>
        <dbReference type="Proteomes" id="UP001597171"/>
    </source>
</evidence>
<proteinExistence type="predicted"/>
<dbReference type="EMBL" id="JBHTMX010000005">
    <property type="protein sequence ID" value="MFD1330730.1"/>
    <property type="molecule type" value="Genomic_DNA"/>
</dbReference>
<dbReference type="RefSeq" id="WP_378773921.1">
    <property type="nucleotide sequence ID" value="NZ_JBHTMX010000005.1"/>
</dbReference>
<keyword evidence="2" id="KW-1185">Reference proteome</keyword>
<evidence type="ECO:0000313" key="1">
    <source>
        <dbReference type="EMBL" id="MFD1330730.1"/>
    </source>
</evidence>
<gene>
    <name evidence="1" type="ORF">ACFQ4O_01815</name>
</gene>
<reference evidence="2" key="1">
    <citation type="journal article" date="2019" name="Int. J. Syst. Evol. Microbiol.">
        <title>The Global Catalogue of Microorganisms (GCM) 10K type strain sequencing project: providing services to taxonomists for standard genome sequencing and annotation.</title>
        <authorList>
            <consortium name="The Broad Institute Genomics Platform"/>
            <consortium name="The Broad Institute Genome Sequencing Center for Infectious Disease"/>
            <person name="Wu L."/>
            <person name="Ma J."/>
        </authorList>
    </citation>
    <scope>NUCLEOTIDE SEQUENCE [LARGE SCALE GENOMIC DNA]</scope>
    <source>
        <strain evidence="2">CCUG 61696</strain>
    </source>
</reference>
<accession>A0ABW3Z4E7</accession>
<comment type="caution">
    <text evidence="1">The sequence shown here is derived from an EMBL/GenBank/DDBJ whole genome shotgun (WGS) entry which is preliminary data.</text>
</comment>
<sequence>MGKMEPLSPTVERLTLATTRILAAAPRGLRRDDAAAYIGVSPSKFDALVSDGRMPQPFRIDGCVVWDLRKLDMAFDALSDDAPRKRLPWGQ</sequence>
<dbReference type="Proteomes" id="UP001597171">
    <property type="component" value="Unassembled WGS sequence"/>
</dbReference>